<organism evidence="1 2">
    <name type="scientific">Neolewinella agarilytica</name>
    <dbReference type="NCBI Taxonomy" id="478744"/>
    <lineage>
        <taxon>Bacteria</taxon>
        <taxon>Pseudomonadati</taxon>
        <taxon>Bacteroidota</taxon>
        <taxon>Saprospiria</taxon>
        <taxon>Saprospirales</taxon>
        <taxon>Lewinellaceae</taxon>
        <taxon>Neolewinella</taxon>
    </lineage>
</organism>
<accession>A0A1H9NYD5</accession>
<protein>
    <submittedName>
        <fullName evidence="1">Uncharacterized protein</fullName>
    </submittedName>
</protein>
<dbReference type="InParanoid" id="A0A1H9NYD5"/>
<dbReference type="AlphaFoldDB" id="A0A1H9NYD5"/>
<gene>
    <name evidence="1" type="ORF">SAMN05444359_14024</name>
</gene>
<reference evidence="2" key="1">
    <citation type="submission" date="2016-10" db="EMBL/GenBank/DDBJ databases">
        <authorList>
            <person name="Varghese N."/>
            <person name="Submissions S."/>
        </authorList>
    </citation>
    <scope>NUCLEOTIDE SEQUENCE [LARGE SCALE GENOMIC DNA]</scope>
    <source>
        <strain evidence="2">DSM 24740</strain>
    </source>
</reference>
<proteinExistence type="predicted"/>
<sequence>MKQGFQAKKSGQPILMIDCPLRLNEKVNGLLADDPLYHLTAINVYP</sequence>
<dbReference type="Proteomes" id="UP000199021">
    <property type="component" value="Unassembled WGS sequence"/>
</dbReference>
<evidence type="ECO:0000313" key="1">
    <source>
        <dbReference type="EMBL" id="SER40343.1"/>
    </source>
</evidence>
<dbReference type="EMBL" id="FOFB01000040">
    <property type="protein sequence ID" value="SER40343.1"/>
    <property type="molecule type" value="Genomic_DNA"/>
</dbReference>
<keyword evidence="2" id="KW-1185">Reference proteome</keyword>
<name>A0A1H9NYD5_9BACT</name>
<evidence type="ECO:0000313" key="2">
    <source>
        <dbReference type="Proteomes" id="UP000199021"/>
    </source>
</evidence>